<gene>
    <name evidence="10" type="ORF">CFBP7900_28630</name>
</gene>
<keyword evidence="2" id="KW-1003">Cell membrane</keyword>
<evidence type="ECO:0008006" key="12">
    <source>
        <dbReference type="Google" id="ProtNLM"/>
    </source>
</evidence>
<organism evidence="10 11">
    <name type="scientific">Xanthomonas hortorum pv. carotae</name>
    <dbReference type="NCBI Taxonomy" id="487904"/>
    <lineage>
        <taxon>Bacteria</taxon>
        <taxon>Pseudomonadati</taxon>
        <taxon>Pseudomonadota</taxon>
        <taxon>Gammaproteobacteria</taxon>
        <taxon>Lysobacterales</taxon>
        <taxon>Lysobacteraceae</taxon>
        <taxon>Xanthomonas</taxon>
    </lineage>
</organism>
<dbReference type="PANTHER" id="PTHR30572">
    <property type="entry name" value="MEMBRANE COMPONENT OF TRANSPORTER-RELATED"/>
    <property type="match status" value="1"/>
</dbReference>
<name>A0A6V7EZU1_9XANT</name>
<proteinExistence type="inferred from homology"/>
<comment type="similarity">
    <text evidence="6">Belongs to the ABC-4 integral membrane protein family.</text>
</comment>
<feature type="transmembrane region" description="Helical" evidence="7">
    <location>
        <begin position="289"/>
        <end position="317"/>
    </location>
</feature>
<keyword evidence="3 7" id="KW-0812">Transmembrane</keyword>
<dbReference type="EMBL" id="CAJDKC010000004">
    <property type="protein sequence ID" value="CAD0356576.1"/>
    <property type="molecule type" value="Genomic_DNA"/>
</dbReference>
<dbReference type="Pfam" id="PF12704">
    <property type="entry name" value="MacB_PCD"/>
    <property type="match status" value="1"/>
</dbReference>
<evidence type="ECO:0000256" key="4">
    <source>
        <dbReference type="ARBA" id="ARBA00022989"/>
    </source>
</evidence>
<dbReference type="GO" id="GO:0005886">
    <property type="term" value="C:plasma membrane"/>
    <property type="evidence" value="ECO:0007669"/>
    <property type="project" value="UniProtKB-SubCell"/>
</dbReference>
<evidence type="ECO:0000256" key="7">
    <source>
        <dbReference type="SAM" id="Phobius"/>
    </source>
</evidence>
<dbReference type="PANTHER" id="PTHR30572:SF4">
    <property type="entry name" value="ABC TRANSPORTER PERMEASE YTRF"/>
    <property type="match status" value="1"/>
</dbReference>
<dbReference type="InterPro" id="IPR003838">
    <property type="entry name" value="ABC3_permease_C"/>
</dbReference>
<dbReference type="Proteomes" id="UP000587508">
    <property type="component" value="Unassembled WGS sequence"/>
</dbReference>
<evidence type="ECO:0000256" key="1">
    <source>
        <dbReference type="ARBA" id="ARBA00004651"/>
    </source>
</evidence>
<feature type="transmembrane region" description="Helical" evidence="7">
    <location>
        <begin position="21"/>
        <end position="42"/>
    </location>
</feature>
<feature type="domain" description="MacB-like periplasmic core" evidence="9">
    <location>
        <begin position="24"/>
        <end position="253"/>
    </location>
</feature>
<reference evidence="10 11" key="1">
    <citation type="submission" date="2020-07" db="EMBL/GenBank/DDBJ databases">
        <authorList>
            <person name="Pothier F. J."/>
        </authorList>
    </citation>
    <scope>NUCLEOTIDE SEQUENCE [LARGE SCALE GENOMIC DNA]</scope>
    <source>
        <strain evidence="10 11">CFBP 7900</strain>
    </source>
</reference>
<dbReference type="InterPro" id="IPR025857">
    <property type="entry name" value="MacB_PCD"/>
</dbReference>
<dbReference type="InterPro" id="IPR050250">
    <property type="entry name" value="Macrolide_Exporter_MacB"/>
</dbReference>
<feature type="transmembrane region" description="Helical" evidence="7">
    <location>
        <begin position="379"/>
        <end position="398"/>
    </location>
</feature>
<evidence type="ECO:0000256" key="3">
    <source>
        <dbReference type="ARBA" id="ARBA00022692"/>
    </source>
</evidence>
<evidence type="ECO:0000259" key="9">
    <source>
        <dbReference type="Pfam" id="PF12704"/>
    </source>
</evidence>
<comment type="subcellular location">
    <subcellularLocation>
        <location evidence="1">Cell membrane</location>
        <topology evidence="1">Multi-pass membrane protein</topology>
    </subcellularLocation>
</comment>
<evidence type="ECO:0000256" key="5">
    <source>
        <dbReference type="ARBA" id="ARBA00023136"/>
    </source>
</evidence>
<protein>
    <recommendedName>
        <fullName evidence="12">ABC transporter permease</fullName>
    </recommendedName>
</protein>
<evidence type="ECO:0000256" key="6">
    <source>
        <dbReference type="ARBA" id="ARBA00038076"/>
    </source>
</evidence>
<feature type="transmembrane region" description="Helical" evidence="7">
    <location>
        <begin position="347"/>
        <end position="367"/>
    </location>
</feature>
<evidence type="ECO:0000259" key="8">
    <source>
        <dbReference type="Pfam" id="PF02687"/>
    </source>
</evidence>
<comment type="caution">
    <text evidence="10">The sequence shown here is derived from an EMBL/GenBank/DDBJ whole genome shotgun (WGS) entry which is preliminary data.</text>
</comment>
<sequence length="415" mass="44843">MSISEIPVIARSLKRHRLISAVFLLQIIITTAVISNVSSLLANRVELLTYQTGLREEGLGVVETEFLGEGSDDARSKVLADLQRLREVPGVQSVAAVDALPLSQNNWTVGITNKLLDRNDLHGLIEAEPSVYSVSPGALQTLGVALSAGRDFSPDAYVPMAASNDYSGLYDAGEVIISKDLAQLLFPGEKALGKAIFIDGEHPVHIVGVVDHFSRPLLGSGQGNDVSMLLPLVPDAKRVIYAIRADPDRLESVLSDAEAGIRVLDRNRMTPRVMSYKALRHGYFRRDRMMAYLFLAAGASLLVVTVIGVYGLVSFWVRQRYRYIGIRRSLGARSIDISRYFMTENMLLTGAGAVIGSGLAAALSMWVSVHYGAPKVPGAFLIAGFVLVCALGQLAAWLPARKAAKTAPVVTMRSV</sequence>
<accession>A0A6V7EZU1</accession>
<dbReference type="GO" id="GO:0022857">
    <property type="term" value="F:transmembrane transporter activity"/>
    <property type="evidence" value="ECO:0007669"/>
    <property type="project" value="TreeGrafter"/>
</dbReference>
<dbReference type="EMBL" id="CAJDKC010000004">
    <property type="protein sequence ID" value="CAD0356579.1"/>
    <property type="molecule type" value="Genomic_DNA"/>
</dbReference>
<keyword evidence="5 7" id="KW-0472">Membrane</keyword>
<dbReference type="RefSeq" id="WP_023905873.1">
    <property type="nucleotide sequence ID" value="NZ_CAJDKC010000004.1"/>
</dbReference>
<keyword evidence="4 7" id="KW-1133">Transmembrane helix</keyword>
<evidence type="ECO:0000313" key="10">
    <source>
        <dbReference type="EMBL" id="CAD0356579.1"/>
    </source>
</evidence>
<dbReference type="AlphaFoldDB" id="A0A6V7EZU1"/>
<dbReference type="Pfam" id="PF02687">
    <property type="entry name" value="FtsX"/>
    <property type="match status" value="1"/>
</dbReference>
<evidence type="ECO:0000313" key="11">
    <source>
        <dbReference type="Proteomes" id="UP000587508"/>
    </source>
</evidence>
<feature type="domain" description="ABC3 transporter permease C-terminal" evidence="8">
    <location>
        <begin position="298"/>
        <end position="408"/>
    </location>
</feature>
<evidence type="ECO:0000256" key="2">
    <source>
        <dbReference type="ARBA" id="ARBA00022475"/>
    </source>
</evidence>